<feature type="compositionally biased region" description="Basic and acidic residues" evidence="9">
    <location>
        <begin position="543"/>
        <end position="559"/>
    </location>
</feature>
<name>A0A1Y1VR45_9FUNG</name>
<dbReference type="InterPro" id="IPR010929">
    <property type="entry name" value="PDR_CDR_ABC"/>
</dbReference>
<dbReference type="Pfam" id="PF19055">
    <property type="entry name" value="ABC2_membrane_7"/>
    <property type="match status" value="1"/>
</dbReference>
<dbReference type="OrthoDB" id="245989at2759"/>
<protein>
    <recommendedName>
        <fullName evidence="11">ABC transporter domain-containing protein</fullName>
    </recommendedName>
</protein>
<feature type="transmembrane region" description="Helical" evidence="10">
    <location>
        <begin position="488"/>
        <end position="510"/>
    </location>
</feature>
<feature type="transmembrane region" description="Helical" evidence="10">
    <location>
        <begin position="1159"/>
        <end position="1177"/>
    </location>
</feature>
<evidence type="ECO:0000256" key="8">
    <source>
        <dbReference type="ARBA" id="ARBA00023136"/>
    </source>
</evidence>
<feature type="transmembrane region" description="Helical" evidence="10">
    <location>
        <begin position="343"/>
        <end position="363"/>
    </location>
</feature>
<organism evidence="12 13">
    <name type="scientific">Basidiobolus meristosporus CBS 931.73</name>
    <dbReference type="NCBI Taxonomy" id="1314790"/>
    <lineage>
        <taxon>Eukaryota</taxon>
        <taxon>Fungi</taxon>
        <taxon>Fungi incertae sedis</taxon>
        <taxon>Zoopagomycota</taxon>
        <taxon>Entomophthoromycotina</taxon>
        <taxon>Basidiobolomycetes</taxon>
        <taxon>Basidiobolales</taxon>
        <taxon>Basidiobolaceae</taxon>
        <taxon>Basidiobolus</taxon>
    </lineage>
</organism>
<dbReference type="SMART" id="SM00382">
    <property type="entry name" value="AAA"/>
    <property type="match status" value="1"/>
</dbReference>
<dbReference type="AlphaFoldDB" id="A0A1Y1VR45"/>
<keyword evidence="4 10" id="KW-0812">Transmembrane</keyword>
<evidence type="ECO:0000313" key="12">
    <source>
        <dbReference type="EMBL" id="ORX63782.1"/>
    </source>
</evidence>
<evidence type="ECO:0000256" key="6">
    <source>
        <dbReference type="ARBA" id="ARBA00022840"/>
    </source>
</evidence>
<dbReference type="InParanoid" id="A0A1Y1VR45"/>
<dbReference type="InterPro" id="IPR003593">
    <property type="entry name" value="AAA+_ATPase"/>
</dbReference>
<dbReference type="FunFam" id="3.40.50.300:FF:000054">
    <property type="entry name" value="ABC multidrug transporter atrF"/>
    <property type="match status" value="1"/>
</dbReference>
<dbReference type="EMBL" id="MCFE01001267">
    <property type="protein sequence ID" value="ORX63782.1"/>
    <property type="molecule type" value="Genomic_DNA"/>
</dbReference>
<accession>A0A1Y1VR45</accession>
<keyword evidence="7 10" id="KW-1133">Transmembrane helix</keyword>
<evidence type="ECO:0000256" key="9">
    <source>
        <dbReference type="SAM" id="MobiDB-lite"/>
    </source>
</evidence>
<evidence type="ECO:0000313" key="13">
    <source>
        <dbReference type="Proteomes" id="UP000193498"/>
    </source>
</evidence>
<dbReference type="InterPro" id="IPR003439">
    <property type="entry name" value="ABC_transporter-like_ATP-bd"/>
</dbReference>
<dbReference type="STRING" id="1314790.A0A1Y1VR45"/>
<dbReference type="Pfam" id="PF06422">
    <property type="entry name" value="PDR_CDR"/>
    <property type="match status" value="2"/>
</dbReference>
<keyword evidence="8 10" id="KW-0472">Membrane</keyword>
<feature type="compositionally biased region" description="Polar residues" evidence="9">
    <location>
        <begin position="530"/>
        <end position="542"/>
    </location>
</feature>
<dbReference type="Gene3D" id="3.40.50.300">
    <property type="entry name" value="P-loop containing nucleotide triphosphate hydrolases"/>
    <property type="match status" value="1"/>
</dbReference>
<evidence type="ECO:0000256" key="1">
    <source>
        <dbReference type="ARBA" id="ARBA00004141"/>
    </source>
</evidence>
<feature type="non-terminal residue" evidence="12">
    <location>
        <position position="1"/>
    </location>
</feature>
<dbReference type="Proteomes" id="UP000193498">
    <property type="component" value="Unassembled WGS sequence"/>
</dbReference>
<reference evidence="12 13" key="1">
    <citation type="submission" date="2016-07" db="EMBL/GenBank/DDBJ databases">
        <title>Pervasive Adenine N6-methylation of Active Genes in Fungi.</title>
        <authorList>
            <consortium name="DOE Joint Genome Institute"/>
            <person name="Mondo S.J."/>
            <person name="Dannebaum R.O."/>
            <person name="Kuo R.C."/>
            <person name="Labutti K."/>
            <person name="Haridas S."/>
            <person name="Kuo A."/>
            <person name="Salamov A."/>
            <person name="Ahrendt S.R."/>
            <person name="Lipzen A."/>
            <person name="Sullivan W."/>
            <person name="Andreopoulos W.B."/>
            <person name="Clum A."/>
            <person name="Lindquist E."/>
            <person name="Daum C."/>
            <person name="Ramamoorthy G.K."/>
            <person name="Gryganskyi A."/>
            <person name="Culley D."/>
            <person name="Magnuson J.K."/>
            <person name="James T.Y."/>
            <person name="O'Malley M.A."/>
            <person name="Stajich J.E."/>
            <person name="Spatafora J.W."/>
            <person name="Visel A."/>
            <person name="Grigoriev I.V."/>
        </authorList>
    </citation>
    <scope>NUCLEOTIDE SEQUENCE [LARGE SCALE GENOMIC DNA]</scope>
    <source>
        <strain evidence="12 13">CBS 931.73</strain>
    </source>
</reference>
<feature type="transmembrane region" description="Helical" evidence="10">
    <location>
        <begin position="923"/>
        <end position="941"/>
    </location>
</feature>
<dbReference type="GO" id="GO:0005524">
    <property type="term" value="F:ATP binding"/>
    <property type="evidence" value="ECO:0007669"/>
    <property type="project" value="UniProtKB-KW"/>
</dbReference>
<feature type="transmembrane region" description="Helical" evidence="10">
    <location>
        <begin position="962"/>
        <end position="995"/>
    </location>
</feature>
<dbReference type="InterPro" id="IPR043926">
    <property type="entry name" value="ABCG_dom"/>
</dbReference>
<keyword evidence="5" id="KW-0547">Nucleotide-binding</keyword>
<feature type="transmembrane region" description="Helical" evidence="10">
    <location>
        <begin position="1007"/>
        <end position="1030"/>
    </location>
</feature>
<feature type="region of interest" description="Disordered" evidence="9">
    <location>
        <begin position="530"/>
        <end position="559"/>
    </location>
</feature>
<feature type="transmembrane region" description="Helical" evidence="10">
    <location>
        <begin position="375"/>
        <end position="406"/>
    </location>
</feature>
<sequence>LNAAVKYKKEKGIHTKNLGLTFKKLSVFGEERDFQLISTIGTEFLSAFDLIPWFRNLFKKKPTDYREILHNITGYCKTGEMFGCSTLLRIDGEVLYGGIPAVEFGKRFKGQHYPTLTAPTSKIVGDQALLSMFGTMVRGRVSIAEQMGTRSPISIWDGSTKGLDASSALDYTDILGTTTSIYELFDNVLLLHEGYSKGYFESIGFECPPRQTTADFLTGVTGFESKVPNTPEDSFYQATAQKERNVEEDFRTAMQEEKTTGTSAKSPYTACLAALYFRFIFNILMAIIEGSVYFKLPLDGTGAFTRGGILFFSLMFNTLSAQAEIPNALNGRGVLYKHKSFALYRPSAFYISQIVVFSCILYWMVGLHPTAGQFFLFILAIFLTSLTVTAIATRGVGCIILVYLLYTGYLIHPVDMHPWFKWIYYINPIGYGLGALLVNEFNGLVFSCSGTTLIPFGPSYNDIAHQVCTIMGSNPGVPDTFGLRNNRYWINIGALLGFWLLFIIITCVGIEVVEFGKGGYTTQVYKSRCNPDSKSAPTQLSKSAEEHDNLINSGEEPKGETLSWSHINYTVPVKGVPGGRQLLHDVSGWSAPGKLTALMGSSGAGKTTLLDVLAQRKTIGKVEGRILVGEVPQGPDFKRISGYCEQMDIHNPVATVREALKFSAYLRQPEEVSKAEKDAYVESIIKLLDMTDIADALIGEVETGLGISIEARKRLTIGLELVAKPKILFLDEPTSGLDSQASYNIVRFLRTLADEGQSIVCTIHQPSALLFSFFDSMLLLARGGKTIYFGPIGDDASILLNYFSKNGAEKCPDDANPAEYILDVIGAGVASESTKDWPEIWSNSPECTEILKRLEKIEPVSDAPRQQEYATRRLHQLGVVFKRMLVSYWRLPSYNVGRFLFQIFIGIILGFTFYRLNTSVTDLQSRVFAIFQTTTLGILVINQVQPQLIEQRQWYSREKASGFYSPMSFAFSIITAELPYALITATAFYVIFYWLVGLNTASDRAGFFYLCYMVFTIFASSFGQMIAALAPNVAVASMINPFFASMMALFCGVTISYNSMPAFWKHWMYWLSPYHYFAEAVITNDLKGVAVYCKDSEFFRFTPPSGQTCGEYAYAFLKMASGYLKDPNATDMCSYCQYRVGEDFYRNLAWDFSHRWRNFGILCLFTVFNLCAVVYFIHKYRTSR</sequence>
<evidence type="ECO:0000256" key="10">
    <source>
        <dbReference type="SAM" id="Phobius"/>
    </source>
</evidence>
<dbReference type="InterPro" id="IPR027417">
    <property type="entry name" value="P-loop_NTPase"/>
</dbReference>
<dbReference type="PROSITE" id="PS50893">
    <property type="entry name" value="ABC_TRANSPORTER_2"/>
    <property type="match status" value="1"/>
</dbReference>
<dbReference type="InterPro" id="IPR013525">
    <property type="entry name" value="ABC2_TM"/>
</dbReference>
<gene>
    <name evidence="12" type="ORF">K493DRAFT_322073</name>
</gene>
<feature type="domain" description="ABC transporter" evidence="11">
    <location>
        <begin position="562"/>
        <end position="808"/>
    </location>
</feature>
<evidence type="ECO:0000256" key="4">
    <source>
        <dbReference type="ARBA" id="ARBA00022692"/>
    </source>
</evidence>
<dbReference type="Pfam" id="PF00005">
    <property type="entry name" value="ABC_tran"/>
    <property type="match status" value="1"/>
</dbReference>
<dbReference type="CDD" id="cd03232">
    <property type="entry name" value="ABCG_PDR_domain2"/>
    <property type="match status" value="1"/>
</dbReference>
<comment type="subcellular location">
    <subcellularLocation>
        <location evidence="1">Membrane</location>
        <topology evidence="1">Multi-pass membrane protein</topology>
    </subcellularLocation>
</comment>
<dbReference type="GO" id="GO:0016887">
    <property type="term" value="F:ATP hydrolysis activity"/>
    <property type="evidence" value="ECO:0007669"/>
    <property type="project" value="InterPro"/>
</dbReference>
<keyword evidence="6" id="KW-0067">ATP-binding</keyword>
<dbReference type="GO" id="GO:0016020">
    <property type="term" value="C:membrane"/>
    <property type="evidence" value="ECO:0007669"/>
    <property type="project" value="UniProtKB-SubCell"/>
</dbReference>
<evidence type="ECO:0000259" key="11">
    <source>
        <dbReference type="PROSITE" id="PS50893"/>
    </source>
</evidence>
<dbReference type="InterPro" id="IPR034003">
    <property type="entry name" value="ABCG_PDR_2"/>
</dbReference>
<feature type="transmembrane region" description="Helical" evidence="10">
    <location>
        <begin position="1042"/>
        <end position="1064"/>
    </location>
</feature>
<dbReference type="GO" id="GO:0140359">
    <property type="term" value="F:ABC-type transporter activity"/>
    <property type="evidence" value="ECO:0007669"/>
    <property type="project" value="InterPro"/>
</dbReference>
<evidence type="ECO:0000256" key="2">
    <source>
        <dbReference type="ARBA" id="ARBA00006012"/>
    </source>
</evidence>
<keyword evidence="13" id="KW-1185">Reference proteome</keyword>
<keyword evidence="3" id="KW-0813">Transport</keyword>
<evidence type="ECO:0000256" key="7">
    <source>
        <dbReference type="ARBA" id="ARBA00022989"/>
    </source>
</evidence>
<dbReference type="PANTHER" id="PTHR19241">
    <property type="entry name" value="ATP-BINDING CASSETTE TRANSPORTER"/>
    <property type="match status" value="1"/>
</dbReference>
<dbReference type="Pfam" id="PF01061">
    <property type="entry name" value="ABC2_membrane"/>
    <property type="match status" value="2"/>
</dbReference>
<evidence type="ECO:0000256" key="5">
    <source>
        <dbReference type="ARBA" id="ARBA00022741"/>
    </source>
</evidence>
<feature type="transmembrane region" description="Helical" evidence="10">
    <location>
        <begin position="303"/>
        <end position="323"/>
    </location>
</feature>
<dbReference type="SUPFAM" id="SSF52540">
    <property type="entry name" value="P-loop containing nucleoside triphosphate hydrolases"/>
    <property type="match status" value="1"/>
</dbReference>
<evidence type="ECO:0000256" key="3">
    <source>
        <dbReference type="ARBA" id="ARBA00022448"/>
    </source>
</evidence>
<comment type="similarity">
    <text evidence="2">Belongs to the ABC transporter superfamily. ABCG family. PDR (TC 3.A.1.205) subfamily.</text>
</comment>
<comment type="caution">
    <text evidence="12">The sequence shown here is derived from an EMBL/GenBank/DDBJ whole genome shotgun (WGS) entry which is preliminary data.</text>
</comment>
<feature type="transmembrane region" description="Helical" evidence="10">
    <location>
        <begin position="275"/>
        <end position="296"/>
    </location>
</feature>
<feature type="transmembrane region" description="Helical" evidence="10">
    <location>
        <begin position="899"/>
        <end position="917"/>
    </location>
</feature>
<proteinExistence type="inferred from homology"/>